<dbReference type="Gene3D" id="3.40.250.10">
    <property type="entry name" value="Rhodanese-like domain"/>
    <property type="match status" value="2"/>
</dbReference>
<dbReference type="PROSITE" id="PS50206">
    <property type="entry name" value="RHODANESE_3"/>
    <property type="match status" value="2"/>
</dbReference>
<dbReference type="KEGG" id="ppec:H9W90_04870"/>
<keyword evidence="5" id="KW-1185">Reference proteome</keyword>
<dbReference type="InterPro" id="IPR045078">
    <property type="entry name" value="TST/MPST-like"/>
</dbReference>
<keyword evidence="2" id="KW-0677">Repeat</keyword>
<evidence type="ECO:0000313" key="4">
    <source>
        <dbReference type="EMBL" id="QNM86457.1"/>
    </source>
</evidence>
<dbReference type="SUPFAM" id="SSF52821">
    <property type="entry name" value="Rhodanese/Cell cycle control phosphatase"/>
    <property type="match status" value="2"/>
</dbReference>
<protein>
    <submittedName>
        <fullName evidence="4">Sulfurtransferase</fullName>
    </submittedName>
</protein>
<reference evidence="4 5" key="1">
    <citation type="submission" date="2020-08" db="EMBL/GenBank/DDBJ databases">
        <title>Polaribacter sp. L12M9 isolated from gut of the Korean scallop.</title>
        <authorList>
            <person name="Jeong Y.S."/>
        </authorList>
    </citation>
    <scope>NUCLEOTIDE SEQUENCE [LARGE SCALE GENOMIC DNA]</scope>
    <source>
        <strain evidence="4 5">L12M9</strain>
    </source>
</reference>
<keyword evidence="1 4" id="KW-0808">Transferase</keyword>
<dbReference type="InterPro" id="IPR001763">
    <property type="entry name" value="Rhodanese-like_dom"/>
</dbReference>
<sequence length="277" mass="31356">MKIHNPLVSVDWLNDNLDNKNLIVLDCTIPKVTDKSSIYNDKKQIKGAVFFDIKNTFSDKKAQFPNTILSSEEFQEKAQELGVNNDSIIVCYDDLGIYSSPRVWWNFKLMGFTNVSVLNGGLPEWIKNNLPIETPKKNQYKKGNFKVNYQSQKITFTKDVLRAIKDDKISILDARSKGRFYGTEPEPRNDVKSGHIPNSLSLPFGDIQEKGKMKSKDELEKIFSKHKDKKQIIFSCGSGITASILAFGAELSGLKNYAVYDGSWTEWGSSNNLPIEL</sequence>
<gene>
    <name evidence="4" type="ORF">H9W90_04870</name>
</gene>
<feature type="domain" description="Rhodanese" evidence="3">
    <location>
        <begin position="18"/>
        <end position="134"/>
    </location>
</feature>
<dbReference type="InterPro" id="IPR036873">
    <property type="entry name" value="Rhodanese-like_dom_sf"/>
</dbReference>
<evidence type="ECO:0000259" key="3">
    <source>
        <dbReference type="PROSITE" id="PS50206"/>
    </source>
</evidence>
<dbReference type="CDD" id="cd01448">
    <property type="entry name" value="TST_Repeat_1"/>
    <property type="match status" value="1"/>
</dbReference>
<dbReference type="Proteomes" id="UP000515808">
    <property type="component" value="Chromosome"/>
</dbReference>
<name>A0A7G9LCV8_9FLAO</name>
<evidence type="ECO:0000313" key="5">
    <source>
        <dbReference type="Proteomes" id="UP000515808"/>
    </source>
</evidence>
<evidence type="ECO:0000256" key="2">
    <source>
        <dbReference type="ARBA" id="ARBA00022737"/>
    </source>
</evidence>
<dbReference type="PANTHER" id="PTHR11364:SF27">
    <property type="entry name" value="SULFURTRANSFERASE"/>
    <property type="match status" value="1"/>
</dbReference>
<dbReference type="FunFam" id="3.40.250.10:FF:000001">
    <property type="entry name" value="Sulfurtransferase"/>
    <property type="match status" value="1"/>
</dbReference>
<dbReference type="SMART" id="SM00450">
    <property type="entry name" value="RHOD"/>
    <property type="match status" value="2"/>
</dbReference>
<dbReference type="CDD" id="cd01449">
    <property type="entry name" value="TST_Repeat_2"/>
    <property type="match status" value="1"/>
</dbReference>
<feature type="domain" description="Rhodanese" evidence="3">
    <location>
        <begin position="165"/>
        <end position="276"/>
    </location>
</feature>
<dbReference type="GO" id="GO:0004792">
    <property type="term" value="F:thiosulfate-cyanide sulfurtransferase activity"/>
    <property type="evidence" value="ECO:0007669"/>
    <property type="project" value="TreeGrafter"/>
</dbReference>
<dbReference type="PANTHER" id="PTHR11364">
    <property type="entry name" value="THIOSULFATE SULFERTANSFERASE"/>
    <property type="match status" value="1"/>
</dbReference>
<evidence type="ECO:0000256" key="1">
    <source>
        <dbReference type="ARBA" id="ARBA00022679"/>
    </source>
</evidence>
<dbReference type="Pfam" id="PF00581">
    <property type="entry name" value="Rhodanese"/>
    <property type="match status" value="2"/>
</dbReference>
<dbReference type="AlphaFoldDB" id="A0A7G9LCV8"/>
<organism evidence="4 5">
    <name type="scientific">Polaribacter pectinis</name>
    <dbReference type="NCBI Taxonomy" id="2738844"/>
    <lineage>
        <taxon>Bacteria</taxon>
        <taxon>Pseudomonadati</taxon>
        <taxon>Bacteroidota</taxon>
        <taxon>Flavobacteriia</taxon>
        <taxon>Flavobacteriales</taxon>
        <taxon>Flavobacteriaceae</taxon>
    </lineage>
</organism>
<dbReference type="RefSeq" id="WP_187483337.1">
    <property type="nucleotide sequence ID" value="NZ_CP060695.1"/>
</dbReference>
<accession>A0A7G9LCV8</accession>
<proteinExistence type="predicted"/>
<dbReference type="EMBL" id="CP060695">
    <property type="protein sequence ID" value="QNM86457.1"/>
    <property type="molecule type" value="Genomic_DNA"/>
</dbReference>